<dbReference type="Gene3D" id="3.20.20.70">
    <property type="entry name" value="Aldolase class I"/>
    <property type="match status" value="1"/>
</dbReference>
<dbReference type="AlphaFoldDB" id="A0A9D1ERX0"/>
<evidence type="ECO:0000256" key="4">
    <source>
        <dbReference type="ARBA" id="ARBA00023239"/>
    </source>
</evidence>
<protein>
    <submittedName>
        <fullName evidence="6">Bifunctional 4-hydroxy-2-oxoglutarate aldolase/2-dehydro-3-deoxy-phosphogluconate aldolase</fullName>
    </submittedName>
</protein>
<dbReference type="PANTHER" id="PTHR30246">
    <property type="entry name" value="2-KETO-3-DEOXY-6-PHOSPHOGLUCONATE ALDOLASE"/>
    <property type="match status" value="1"/>
</dbReference>
<evidence type="ECO:0000256" key="5">
    <source>
        <dbReference type="ARBA" id="ARBA00023277"/>
    </source>
</evidence>
<comment type="caution">
    <text evidence="6">The sequence shown here is derived from an EMBL/GenBank/DDBJ whole genome shotgun (WGS) entry which is preliminary data.</text>
</comment>
<comment type="similarity">
    <text evidence="2">Belongs to the KHG/KDPG aldolase family.</text>
</comment>
<comment type="pathway">
    <text evidence="1">Carbohydrate acid metabolism.</text>
</comment>
<dbReference type="PANTHER" id="PTHR30246:SF1">
    <property type="entry name" value="2-DEHYDRO-3-DEOXY-6-PHOSPHOGALACTONATE ALDOLASE-RELATED"/>
    <property type="match status" value="1"/>
</dbReference>
<keyword evidence="5" id="KW-0119">Carbohydrate metabolism</keyword>
<comment type="subunit">
    <text evidence="3">Homotrimer.</text>
</comment>
<evidence type="ECO:0000256" key="1">
    <source>
        <dbReference type="ARBA" id="ARBA00004761"/>
    </source>
</evidence>
<dbReference type="Pfam" id="PF01081">
    <property type="entry name" value="Aldolase"/>
    <property type="match status" value="1"/>
</dbReference>
<reference evidence="6" key="2">
    <citation type="journal article" date="2021" name="PeerJ">
        <title>Extensive microbial diversity within the chicken gut microbiome revealed by metagenomics and culture.</title>
        <authorList>
            <person name="Gilroy R."/>
            <person name="Ravi A."/>
            <person name="Getino M."/>
            <person name="Pursley I."/>
            <person name="Horton D.L."/>
            <person name="Alikhan N.F."/>
            <person name="Baker D."/>
            <person name="Gharbi K."/>
            <person name="Hall N."/>
            <person name="Watson M."/>
            <person name="Adriaenssens E.M."/>
            <person name="Foster-Nyarko E."/>
            <person name="Jarju S."/>
            <person name="Secka A."/>
            <person name="Antonio M."/>
            <person name="Oren A."/>
            <person name="Chaudhuri R.R."/>
            <person name="La Ragione R."/>
            <person name="Hildebrand F."/>
            <person name="Pallen M.J."/>
        </authorList>
    </citation>
    <scope>NUCLEOTIDE SEQUENCE</scope>
    <source>
        <strain evidence="6">CHK190-19873</strain>
    </source>
</reference>
<evidence type="ECO:0000256" key="3">
    <source>
        <dbReference type="ARBA" id="ARBA00011233"/>
    </source>
</evidence>
<dbReference type="CDD" id="cd00452">
    <property type="entry name" value="KDPG_aldolase"/>
    <property type="match status" value="1"/>
</dbReference>
<gene>
    <name evidence="6" type="ORF">IAB44_04470</name>
</gene>
<proteinExistence type="inferred from homology"/>
<dbReference type="Proteomes" id="UP000823935">
    <property type="component" value="Unassembled WGS sequence"/>
</dbReference>
<sequence>MRENVIKAIKDKKIIAIVRGIYGENCLRLSQALLKGGIRLVEFTFDQSDPLGEEKTCESIAAVSGAFQGELFCGAGTVLTVAQVVKAREAGARFLISPNICREVIQATVSMDMVSIPGAFSPTEIEEAYRWGADFVKVFPISGLGTEYIRAVRAPLGHIPLLAVGGVTPENLGEFLEAGASGVGLGGELIRKGLILSGQFDKITELAQTAVQQTERMRT</sequence>
<evidence type="ECO:0000313" key="6">
    <source>
        <dbReference type="EMBL" id="HIS30793.1"/>
    </source>
</evidence>
<dbReference type="SUPFAM" id="SSF51569">
    <property type="entry name" value="Aldolase"/>
    <property type="match status" value="1"/>
</dbReference>
<dbReference type="InterPro" id="IPR000887">
    <property type="entry name" value="Aldlse_KDPG_KHG"/>
</dbReference>
<evidence type="ECO:0000313" key="7">
    <source>
        <dbReference type="Proteomes" id="UP000823935"/>
    </source>
</evidence>
<dbReference type="InterPro" id="IPR013785">
    <property type="entry name" value="Aldolase_TIM"/>
</dbReference>
<name>A0A9D1ERX0_9FIRM</name>
<accession>A0A9D1ERX0</accession>
<organism evidence="6 7">
    <name type="scientific">Candidatus Limivivens intestinipullorum</name>
    <dbReference type="NCBI Taxonomy" id="2840858"/>
    <lineage>
        <taxon>Bacteria</taxon>
        <taxon>Bacillati</taxon>
        <taxon>Bacillota</taxon>
        <taxon>Clostridia</taxon>
        <taxon>Lachnospirales</taxon>
        <taxon>Lachnospiraceae</taxon>
        <taxon>Lachnospiraceae incertae sedis</taxon>
        <taxon>Candidatus Limivivens</taxon>
    </lineage>
</organism>
<reference evidence="6" key="1">
    <citation type="submission" date="2020-10" db="EMBL/GenBank/DDBJ databases">
        <authorList>
            <person name="Gilroy R."/>
        </authorList>
    </citation>
    <scope>NUCLEOTIDE SEQUENCE</scope>
    <source>
        <strain evidence="6">CHK190-19873</strain>
    </source>
</reference>
<dbReference type="EMBL" id="DVIQ01000023">
    <property type="protein sequence ID" value="HIS30793.1"/>
    <property type="molecule type" value="Genomic_DNA"/>
</dbReference>
<evidence type="ECO:0000256" key="2">
    <source>
        <dbReference type="ARBA" id="ARBA00006906"/>
    </source>
</evidence>
<keyword evidence="4" id="KW-0456">Lyase</keyword>
<dbReference type="GO" id="GO:0016829">
    <property type="term" value="F:lyase activity"/>
    <property type="evidence" value="ECO:0007669"/>
    <property type="project" value="UniProtKB-KW"/>
</dbReference>